<dbReference type="EMBL" id="JXTC01000001">
    <property type="protein sequence ID" value="POO04116.1"/>
    <property type="molecule type" value="Genomic_DNA"/>
</dbReference>
<evidence type="ECO:0000313" key="1">
    <source>
        <dbReference type="EMBL" id="POO04116.1"/>
    </source>
</evidence>
<keyword evidence="2" id="KW-1185">Reference proteome</keyword>
<reference evidence="2" key="1">
    <citation type="submission" date="2016-06" db="EMBL/GenBank/DDBJ databases">
        <title>Parallel loss of symbiosis genes in relatives of nitrogen-fixing non-legume Parasponia.</title>
        <authorList>
            <person name="Van Velzen R."/>
            <person name="Holmer R."/>
            <person name="Bu F."/>
            <person name="Rutten L."/>
            <person name="Van Zeijl A."/>
            <person name="Liu W."/>
            <person name="Santuari L."/>
            <person name="Cao Q."/>
            <person name="Sharma T."/>
            <person name="Shen D."/>
            <person name="Roswanjaya Y."/>
            <person name="Wardhani T."/>
            <person name="Kalhor M.S."/>
            <person name="Jansen J."/>
            <person name="Van den Hoogen J."/>
            <person name="Gungor B."/>
            <person name="Hartog M."/>
            <person name="Hontelez J."/>
            <person name="Verver J."/>
            <person name="Yang W.-C."/>
            <person name="Schijlen E."/>
            <person name="Repin R."/>
            <person name="Schilthuizen M."/>
            <person name="Schranz E."/>
            <person name="Heidstra R."/>
            <person name="Miyata K."/>
            <person name="Fedorova E."/>
            <person name="Kohlen W."/>
            <person name="Bisseling T."/>
            <person name="Smit S."/>
            <person name="Geurts R."/>
        </authorList>
    </citation>
    <scope>NUCLEOTIDE SEQUENCE [LARGE SCALE GENOMIC DNA]</scope>
    <source>
        <strain evidence="2">cv. RG33-2</strain>
    </source>
</reference>
<protein>
    <submittedName>
        <fullName evidence="1">Uncharacterized protein</fullName>
    </submittedName>
</protein>
<sequence length="24" mass="2984">MTYTYPIIWCKLHIIFYYATTINN</sequence>
<name>A0A2P5G259_TREOI</name>
<comment type="caution">
    <text evidence="1">The sequence shown here is derived from an EMBL/GenBank/DDBJ whole genome shotgun (WGS) entry which is preliminary data.</text>
</comment>
<proteinExistence type="predicted"/>
<organism evidence="1 2">
    <name type="scientific">Trema orientale</name>
    <name type="common">Charcoal tree</name>
    <name type="synonym">Celtis orientalis</name>
    <dbReference type="NCBI Taxonomy" id="63057"/>
    <lineage>
        <taxon>Eukaryota</taxon>
        <taxon>Viridiplantae</taxon>
        <taxon>Streptophyta</taxon>
        <taxon>Embryophyta</taxon>
        <taxon>Tracheophyta</taxon>
        <taxon>Spermatophyta</taxon>
        <taxon>Magnoliopsida</taxon>
        <taxon>eudicotyledons</taxon>
        <taxon>Gunneridae</taxon>
        <taxon>Pentapetalae</taxon>
        <taxon>rosids</taxon>
        <taxon>fabids</taxon>
        <taxon>Rosales</taxon>
        <taxon>Cannabaceae</taxon>
        <taxon>Trema</taxon>
    </lineage>
</organism>
<dbReference type="AlphaFoldDB" id="A0A2P5G259"/>
<evidence type="ECO:0000313" key="2">
    <source>
        <dbReference type="Proteomes" id="UP000237000"/>
    </source>
</evidence>
<dbReference type="InParanoid" id="A0A2P5G259"/>
<gene>
    <name evidence="1" type="ORF">TorRG33x02_004200</name>
</gene>
<dbReference type="Proteomes" id="UP000237000">
    <property type="component" value="Unassembled WGS sequence"/>
</dbReference>
<accession>A0A2P5G259</accession>